<reference evidence="1 2" key="1">
    <citation type="submission" date="2018-06" db="EMBL/GenBank/DDBJ databases">
        <authorList>
            <consortium name="Pathogen Informatics"/>
            <person name="Doyle S."/>
        </authorList>
    </citation>
    <scope>NUCLEOTIDE SEQUENCE [LARGE SCALE GENOMIC DNA]</scope>
    <source>
        <strain evidence="1 2">NCTC13335</strain>
    </source>
</reference>
<accession>A0A377IYD1</accession>
<protein>
    <submittedName>
        <fullName evidence="1">Uncharacterized protein</fullName>
    </submittedName>
</protein>
<evidence type="ECO:0000313" key="1">
    <source>
        <dbReference type="EMBL" id="STO92640.1"/>
    </source>
</evidence>
<name>A0A377IYD1_9PAST</name>
<organism evidence="1 2">
    <name type="scientific">Haemophilus pittmaniae</name>
    <dbReference type="NCBI Taxonomy" id="249188"/>
    <lineage>
        <taxon>Bacteria</taxon>
        <taxon>Pseudomonadati</taxon>
        <taxon>Pseudomonadota</taxon>
        <taxon>Gammaproteobacteria</taxon>
        <taxon>Pasteurellales</taxon>
        <taxon>Pasteurellaceae</taxon>
        <taxon>Haemophilus</taxon>
    </lineage>
</organism>
<sequence>MKLKKIDYCELNPKQKEIYNFQKLAGILADYGFNCIKLSDDWNGADFLAYHKDHNETLRVQLKGRLTIAKKYLNKGLHIAFPIKQQWCLIEHDILVELVKTHTEWKWEDEGIRHPPTVPQKLLSLLEEYMIS</sequence>
<proteinExistence type="predicted"/>
<keyword evidence="2" id="KW-1185">Reference proteome</keyword>
<evidence type="ECO:0000313" key="2">
    <source>
        <dbReference type="Proteomes" id="UP000255264"/>
    </source>
</evidence>
<dbReference type="AlphaFoldDB" id="A0A377IYD1"/>
<dbReference type="Proteomes" id="UP000255264">
    <property type="component" value="Unassembled WGS sequence"/>
</dbReference>
<dbReference type="RefSeq" id="WP_220176443.1">
    <property type="nucleotide sequence ID" value="NZ_UGHS01000002.1"/>
</dbReference>
<gene>
    <name evidence="1" type="ORF">NCTC13335_00484</name>
</gene>
<dbReference type="EMBL" id="UGHS01000002">
    <property type="protein sequence ID" value="STO92640.1"/>
    <property type="molecule type" value="Genomic_DNA"/>
</dbReference>